<feature type="domain" description="HTH lysR-type" evidence="5">
    <location>
        <begin position="8"/>
        <end position="54"/>
    </location>
</feature>
<proteinExistence type="inferred from homology"/>
<dbReference type="Proteomes" id="UP001476282">
    <property type="component" value="Unassembled WGS sequence"/>
</dbReference>
<evidence type="ECO:0000256" key="4">
    <source>
        <dbReference type="ARBA" id="ARBA00023163"/>
    </source>
</evidence>
<evidence type="ECO:0000256" key="2">
    <source>
        <dbReference type="ARBA" id="ARBA00023015"/>
    </source>
</evidence>
<keyword evidence="7" id="KW-1185">Reference proteome</keyword>
<evidence type="ECO:0000256" key="3">
    <source>
        <dbReference type="ARBA" id="ARBA00023125"/>
    </source>
</evidence>
<dbReference type="PROSITE" id="PS50931">
    <property type="entry name" value="HTH_LYSR"/>
    <property type="match status" value="1"/>
</dbReference>
<keyword evidence="2" id="KW-0805">Transcription regulation</keyword>
<dbReference type="InterPro" id="IPR036388">
    <property type="entry name" value="WH-like_DNA-bd_sf"/>
</dbReference>
<comment type="similarity">
    <text evidence="1">Belongs to the LysR transcriptional regulatory family.</text>
</comment>
<dbReference type="Pfam" id="PF00126">
    <property type="entry name" value="HTH_1"/>
    <property type="match status" value="1"/>
</dbReference>
<dbReference type="PANTHER" id="PTHR30346:SF28">
    <property type="entry name" value="HTH-TYPE TRANSCRIPTIONAL REGULATOR CYNR"/>
    <property type="match status" value="1"/>
</dbReference>
<evidence type="ECO:0000313" key="7">
    <source>
        <dbReference type="Proteomes" id="UP001476282"/>
    </source>
</evidence>
<gene>
    <name evidence="6" type="ORF">Hsar01_01323</name>
</gene>
<evidence type="ECO:0000313" key="6">
    <source>
        <dbReference type="EMBL" id="GAA5482107.1"/>
    </source>
</evidence>
<evidence type="ECO:0000259" key="5">
    <source>
        <dbReference type="PROSITE" id="PS50931"/>
    </source>
</evidence>
<keyword evidence="3" id="KW-0238">DNA-binding</keyword>
<dbReference type="SUPFAM" id="SSF46785">
    <property type="entry name" value="Winged helix' DNA-binding domain"/>
    <property type="match status" value="1"/>
</dbReference>
<name>A0ABP9UN48_9BACT</name>
<dbReference type="Gene3D" id="1.10.10.10">
    <property type="entry name" value="Winged helix-like DNA-binding domain superfamily/Winged helix DNA-binding domain"/>
    <property type="match status" value="1"/>
</dbReference>
<reference evidence="6 7" key="1">
    <citation type="submission" date="2024-02" db="EMBL/GenBank/DDBJ databases">
        <title>Haloferula sargassicola NBRC 104335.</title>
        <authorList>
            <person name="Ichikawa N."/>
            <person name="Katano-Makiyama Y."/>
            <person name="Hidaka K."/>
        </authorList>
    </citation>
    <scope>NUCLEOTIDE SEQUENCE [LARGE SCALE GENOMIC DNA]</scope>
    <source>
        <strain evidence="6 7">NBRC 104335</strain>
    </source>
</reference>
<keyword evidence="4" id="KW-0804">Transcription</keyword>
<protein>
    <recommendedName>
        <fullName evidence="5">HTH lysR-type domain-containing protein</fullName>
    </recommendedName>
</protein>
<dbReference type="EMBL" id="BAABRI010000006">
    <property type="protein sequence ID" value="GAA5482107.1"/>
    <property type="molecule type" value="Genomic_DNA"/>
</dbReference>
<dbReference type="PANTHER" id="PTHR30346">
    <property type="entry name" value="TRANSCRIPTIONAL DUAL REGULATOR HCAR-RELATED"/>
    <property type="match status" value="1"/>
</dbReference>
<dbReference type="RefSeq" id="WP_353566253.1">
    <property type="nucleotide sequence ID" value="NZ_BAABRI010000006.1"/>
</dbReference>
<comment type="caution">
    <text evidence="6">The sequence shown here is derived from an EMBL/GenBank/DDBJ whole genome shotgun (WGS) entry which is preliminary data.</text>
</comment>
<dbReference type="InterPro" id="IPR036390">
    <property type="entry name" value="WH_DNA-bd_sf"/>
</dbReference>
<organism evidence="6 7">
    <name type="scientific">Haloferula sargassicola</name>
    <dbReference type="NCBI Taxonomy" id="490096"/>
    <lineage>
        <taxon>Bacteria</taxon>
        <taxon>Pseudomonadati</taxon>
        <taxon>Verrucomicrobiota</taxon>
        <taxon>Verrucomicrobiia</taxon>
        <taxon>Verrucomicrobiales</taxon>
        <taxon>Verrucomicrobiaceae</taxon>
        <taxon>Haloferula</taxon>
    </lineage>
</organism>
<evidence type="ECO:0000256" key="1">
    <source>
        <dbReference type="ARBA" id="ARBA00009437"/>
    </source>
</evidence>
<sequence length="303" mass="32814">MISGRYIPDYYHLRAFLALMSERRMGLAANRLKTSQANLRRMIGHLESWSGAPLCRTNEAGEFVATAIGEVVVTGCGPLLEACRAFHQKLDRIHRRGRLLRVGVEESLFRSRLFARILVQLRSDDRFRPAPVSLPAHVGASALESGAADLFIATSQGKGRRIITRTVRKCPLVVLSAEKRVSDPGWAELSSSGWKISPAISSSTESKLTAACRAAGGSGGGRLNPAAFAAWRTRGEATGYCIMADDEADCSEFKGSIHPCPESLASEVTVTHLVNHPYPFLEEVTGKLVSTLGKLPQPIPHGP</sequence>
<dbReference type="InterPro" id="IPR000847">
    <property type="entry name" value="LysR_HTH_N"/>
</dbReference>
<accession>A0ABP9UN48</accession>